<dbReference type="InterPro" id="IPR024912">
    <property type="entry name" value="SecD_arc"/>
</dbReference>
<feature type="domain" description="SecDF P1 head subdomain" evidence="12">
    <location>
        <begin position="109"/>
        <end position="218"/>
    </location>
</feature>
<dbReference type="NCBIfam" id="NF006218">
    <property type="entry name" value="PRK08343.1-4"/>
    <property type="match status" value="1"/>
</dbReference>
<evidence type="ECO:0000256" key="10">
    <source>
        <dbReference type="SAM" id="MobiDB-lite"/>
    </source>
</evidence>
<sequence length="435" mass="45645">MNFKEFIKDWRVILLIVLVVGSIGAISTYGISQGLDLRGGSTIQIHLAEPVDASTMSTVTAVLDKRLNAFGVTDVTVRASGNQDVIVQIAGVKPEDVANIVGTPGKFEAKIDNQTVLVGSDITTVKPYTVTGNNWEVPFTVSSAGANKFAQIAQGKAGTPVDMYLDGNLISSPAVGADLANGVPSTDVQVSGTNQTKTAAEQEAKSLQVVLQSGALPVSVSIVGVNAVSAELGSQFKNGALIAGILALLVIAVIVFIRYRTPVLVIPIIITSLAELVLILGVASVIHWTIDLPAIAGILAAIGTGVDDQIIITDEVLKKGVATKRTATALKFKINNAFFIIFASAATLIAAMLPLAYVGITRGVTGIGVLSGFAFTTIIGILIGIFLTRPVYAKFIELLLGKDRKEEKATVRDTRTSKPSKKGKKKKGKKGRKKT</sequence>
<dbReference type="GO" id="GO:0005886">
    <property type="term" value="C:plasma membrane"/>
    <property type="evidence" value="ECO:0007669"/>
    <property type="project" value="UniProtKB-SubCell"/>
</dbReference>
<keyword evidence="7 9" id="KW-0811">Translocation</keyword>
<feature type="transmembrane region" description="Helical" evidence="9">
    <location>
        <begin position="264"/>
        <end position="288"/>
    </location>
</feature>
<dbReference type="PANTHER" id="PTHR30081:SF1">
    <property type="entry name" value="PROTEIN TRANSLOCASE SUBUNIT SECD"/>
    <property type="match status" value="1"/>
</dbReference>
<keyword evidence="6 9" id="KW-1133">Transmembrane helix</keyword>
<feature type="compositionally biased region" description="Basic residues" evidence="10">
    <location>
        <begin position="418"/>
        <end position="435"/>
    </location>
</feature>
<dbReference type="EMBL" id="JAIOUQ010000016">
    <property type="protein sequence ID" value="MBZ2166965.1"/>
    <property type="molecule type" value="Genomic_DNA"/>
</dbReference>
<evidence type="ECO:0000313" key="14">
    <source>
        <dbReference type="Proteomes" id="UP000825933"/>
    </source>
</evidence>
<dbReference type="InterPro" id="IPR022646">
    <property type="entry name" value="SecD/SecF_CS"/>
</dbReference>
<feature type="region of interest" description="Disordered" evidence="10">
    <location>
        <begin position="406"/>
        <end position="435"/>
    </location>
</feature>
<keyword evidence="5 9" id="KW-0653">Protein transport</keyword>
<keyword evidence="4 9" id="KW-0812">Transmembrane</keyword>
<dbReference type="Pfam" id="PF02355">
    <property type="entry name" value="SecD_SecF_C"/>
    <property type="match status" value="1"/>
</dbReference>
<name>A0A8T5V5N4_9EURY</name>
<dbReference type="HAMAP" id="MF_01463_A">
    <property type="entry name" value="SecD_A"/>
    <property type="match status" value="1"/>
</dbReference>
<keyword evidence="2 9" id="KW-0813">Transport</keyword>
<evidence type="ECO:0000256" key="1">
    <source>
        <dbReference type="ARBA" id="ARBA00004651"/>
    </source>
</evidence>
<dbReference type="RefSeq" id="WP_223792504.1">
    <property type="nucleotide sequence ID" value="NZ_JAIOUQ010000016.1"/>
</dbReference>
<accession>A0A8T5V5N4</accession>
<evidence type="ECO:0000259" key="11">
    <source>
        <dbReference type="Pfam" id="PF02355"/>
    </source>
</evidence>
<comment type="similarity">
    <text evidence="9">Belongs to the SecD/SecF family. SecD subfamily.</text>
</comment>
<evidence type="ECO:0000256" key="3">
    <source>
        <dbReference type="ARBA" id="ARBA00022475"/>
    </source>
</evidence>
<feature type="transmembrane region" description="Helical" evidence="9">
    <location>
        <begin position="294"/>
        <end position="317"/>
    </location>
</feature>
<feature type="compositionally biased region" description="Basic and acidic residues" evidence="10">
    <location>
        <begin position="406"/>
        <end position="416"/>
    </location>
</feature>
<evidence type="ECO:0000256" key="9">
    <source>
        <dbReference type="HAMAP-Rule" id="MF_01463"/>
    </source>
</evidence>
<dbReference type="Gene3D" id="3.30.70.3220">
    <property type="match status" value="1"/>
</dbReference>
<evidence type="ECO:0000256" key="2">
    <source>
        <dbReference type="ARBA" id="ARBA00022448"/>
    </source>
</evidence>
<evidence type="ECO:0000259" key="12">
    <source>
        <dbReference type="Pfam" id="PF22599"/>
    </source>
</evidence>
<dbReference type="PANTHER" id="PTHR30081">
    <property type="entry name" value="PROTEIN-EXPORT MEMBRANE PROTEIN SEC"/>
    <property type="match status" value="1"/>
</dbReference>
<dbReference type="Pfam" id="PF07549">
    <property type="entry name" value="Sec_GG"/>
    <property type="match status" value="1"/>
</dbReference>
<gene>
    <name evidence="9" type="primary">secD</name>
    <name evidence="13" type="ORF">K8N75_13050</name>
</gene>
<keyword evidence="8 9" id="KW-0472">Membrane</keyword>
<feature type="transmembrane region" description="Helical" evidence="9">
    <location>
        <begin position="239"/>
        <end position="257"/>
    </location>
</feature>
<keyword evidence="3 9" id="KW-1003">Cell membrane</keyword>
<dbReference type="InterPro" id="IPR054384">
    <property type="entry name" value="SecDF_P1_head"/>
</dbReference>
<dbReference type="InterPro" id="IPR022813">
    <property type="entry name" value="SecD/SecF_arch_bac"/>
</dbReference>
<dbReference type="Proteomes" id="UP000825933">
    <property type="component" value="Unassembled WGS sequence"/>
</dbReference>
<evidence type="ECO:0000256" key="7">
    <source>
        <dbReference type="ARBA" id="ARBA00023010"/>
    </source>
</evidence>
<proteinExistence type="inferred from homology"/>
<dbReference type="Pfam" id="PF22599">
    <property type="entry name" value="SecDF_P1_head"/>
    <property type="match status" value="1"/>
</dbReference>
<evidence type="ECO:0000313" key="13">
    <source>
        <dbReference type="EMBL" id="MBZ2166965.1"/>
    </source>
</evidence>
<feature type="transmembrane region" description="Helical" evidence="9">
    <location>
        <begin position="338"/>
        <end position="360"/>
    </location>
</feature>
<evidence type="ECO:0000256" key="5">
    <source>
        <dbReference type="ARBA" id="ARBA00022927"/>
    </source>
</evidence>
<evidence type="ECO:0000256" key="6">
    <source>
        <dbReference type="ARBA" id="ARBA00022989"/>
    </source>
</evidence>
<feature type="transmembrane region" description="Helical" evidence="9">
    <location>
        <begin position="366"/>
        <end position="387"/>
    </location>
</feature>
<reference evidence="14" key="1">
    <citation type="journal article" date="2022" name="Microbiol. Resour. Announc.">
        <title>Draft Genome Sequence of a Methanogenic Archaeon from West Spitsbergen Permafrost.</title>
        <authorList>
            <person name="Trubitsyn V."/>
            <person name="Rivkina E."/>
            <person name="Shcherbakova V."/>
        </authorList>
    </citation>
    <scope>NUCLEOTIDE SEQUENCE [LARGE SCALE GENOMIC DNA]</scope>
    <source>
        <strain evidence="14">VT</strain>
    </source>
</reference>
<keyword evidence="14" id="KW-1185">Reference proteome</keyword>
<feature type="domain" description="Protein export membrane protein SecD/SecF C-terminal" evidence="11">
    <location>
        <begin position="219"/>
        <end position="386"/>
    </location>
</feature>
<feature type="transmembrane region" description="Helical" evidence="9">
    <location>
        <begin position="12"/>
        <end position="31"/>
    </location>
</feature>
<dbReference type="SUPFAM" id="SSF82866">
    <property type="entry name" value="Multidrug efflux transporter AcrB transmembrane domain"/>
    <property type="match status" value="1"/>
</dbReference>
<dbReference type="Gene3D" id="1.20.1640.10">
    <property type="entry name" value="Multidrug efflux transporter AcrB transmembrane domain"/>
    <property type="match status" value="1"/>
</dbReference>
<evidence type="ECO:0000256" key="4">
    <source>
        <dbReference type="ARBA" id="ARBA00022692"/>
    </source>
</evidence>
<protein>
    <recommendedName>
        <fullName evidence="9">Protein-export membrane protein SecD</fullName>
    </recommendedName>
</protein>
<dbReference type="GO" id="GO:0065002">
    <property type="term" value="P:intracellular protein transmembrane transport"/>
    <property type="evidence" value="ECO:0007669"/>
    <property type="project" value="UniProtKB-UniRule"/>
</dbReference>
<comment type="function">
    <text evidence="9">Involved in protein export.</text>
</comment>
<dbReference type="AlphaFoldDB" id="A0A8T5V5N4"/>
<organism evidence="13 14">
    <name type="scientific">Methanobacterium spitsbergense</name>
    <dbReference type="NCBI Taxonomy" id="2874285"/>
    <lineage>
        <taxon>Archaea</taxon>
        <taxon>Methanobacteriati</taxon>
        <taxon>Methanobacteriota</taxon>
        <taxon>Methanomada group</taxon>
        <taxon>Methanobacteria</taxon>
        <taxon>Methanobacteriales</taxon>
        <taxon>Methanobacteriaceae</taxon>
        <taxon>Methanobacterium</taxon>
    </lineage>
</organism>
<dbReference type="GO" id="GO:0006605">
    <property type="term" value="P:protein targeting"/>
    <property type="evidence" value="ECO:0007669"/>
    <property type="project" value="UniProtKB-UniRule"/>
</dbReference>
<dbReference type="InterPro" id="IPR048634">
    <property type="entry name" value="SecD_SecF_C"/>
</dbReference>
<evidence type="ECO:0000256" key="8">
    <source>
        <dbReference type="ARBA" id="ARBA00023136"/>
    </source>
</evidence>
<comment type="caution">
    <text evidence="13">The sequence shown here is derived from an EMBL/GenBank/DDBJ whole genome shotgun (WGS) entry which is preliminary data.</text>
</comment>
<comment type="subcellular location">
    <subcellularLocation>
        <location evidence="1 9">Cell membrane</location>
        <topology evidence="1 9">Multi-pass membrane protein</topology>
    </subcellularLocation>
</comment>
<comment type="subunit">
    <text evidence="9">Part of the protein translocation apparatus. Forms a complex with SecF.</text>
</comment>